<keyword evidence="2" id="KW-0813">Transport</keyword>
<keyword evidence="6" id="KW-0029">Amino-acid transport</keyword>
<evidence type="ECO:0000256" key="9">
    <source>
        <dbReference type="ARBA" id="ARBA00037998"/>
    </source>
</evidence>
<evidence type="ECO:0000256" key="1">
    <source>
        <dbReference type="ARBA" id="ARBA00004651"/>
    </source>
</evidence>
<gene>
    <name evidence="11" type="ORF">AOC36_05255</name>
</gene>
<evidence type="ECO:0000256" key="6">
    <source>
        <dbReference type="ARBA" id="ARBA00022970"/>
    </source>
</evidence>
<keyword evidence="5 10" id="KW-0812">Transmembrane</keyword>
<evidence type="ECO:0000256" key="7">
    <source>
        <dbReference type="ARBA" id="ARBA00022989"/>
    </source>
</evidence>
<dbReference type="PANTHER" id="PTHR11795:SF371">
    <property type="entry name" value="HIGH-AFFINITY BRANCHED-CHAIN AMINO ACID TRANSPORT SYSTEM PERMEASE PROTEIN LIVH"/>
    <property type="match status" value="1"/>
</dbReference>
<sequence length="292" mass="31174">MDQFFQQILNWLTVGSVYALIALGYTMVYGIMKLINFAHGEVFMIGAYTTFVGMVYLKLPFLASLLLAMVFAGLLGFVIERVAYKPLRKSSRISALITAIGMSLLLQNIVIKIFGADVLTLPEVSVFPSLTFGNVVINGNQLLIFVVTIILLVILQYIVYHTQIGRAMRAASIDYEAASLMGINVDFVVSFTFVLGSILAAGAGSLVAAYYNSLSPAMGVSRGLKAFIAAVFGGIGILPGAVIGGFLIGGIETLVSLIGLSLWREAAVYFVLIIILLVKPSGILGKKGGTKV</sequence>
<accession>A0A109UGZ2</accession>
<dbReference type="GO" id="GO:0015188">
    <property type="term" value="F:L-isoleucine transmembrane transporter activity"/>
    <property type="evidence" value="ECO:0007669"/>
    <property type="project" value="TreeGrafter"/>
</dbReference>
<dbReference type="RefSeq" id="WP_067632164.1">
    <property type="nucleotide sequence ID" value="NZ_CP013213.1"/>
</dbReference>
<dbReference type="GO" id="GO:0005886">
    <property type="term" value="C:plasma membrane"/>
    <property type="evidence" value="ECO:0007669"/>
    <property type="project" value="UniProtKB-SubCell"/>
</dbReference>
<protein>
    <submittedName>
        <fullName evidence="11">ABC transporter permease</fullName>
    </submittedName>
</protein>
<feature type="transmembrane region" description="Helical" evidence="10">
    <location>
        <begin position="12"/>
        <end position="31"/>
    </location>
</feature>
<feature type="transmembrane region" description="Helical" evidence="10">
    <location>
        <begin position="254"/>
        <end position="278"/>
    </location>
</feature>
<evidence type="ECO:0000256" key="2">
    <source>
        <dbReference type="ARBA" id="ARBA00022448"/>
    </source>
</evidence>
<evidence type="ECO:0000313" key="11">
    <source>
        <dbReference type="EMBL" id="AMC93406.1"/>
    </source>
</evidence>
<feature type="transmembrane region" description="Helical" evidence="10">
    <location>
        <begin position="223"/>
        <end position="248"/>
    </location>
</feature>
<dbReference type="STRING" id="1514105.AOC36_05255"/>
<keyword evidence="4" id="KW-0997">Cell inner membrane</keyword>
<dbReference type="CDD" id="cd06582">
    <property type="entry name" value="TM_PBP1_LivH_like"/>
    <property type="match status" value="1"/>
</dbReference>
<dbReference type="GO" id="GO:0015192">
    <property type="term" value="F:L-phenylalanine transmembrane transporter activity"/>
    <property type="evidence" value="ECO:0007669"/>
    <property type="project" value="TreeGrafter"/>
</dbReference>
<dbReference type="GO" id="GO:1903806">
    <property type="term" value="P:L-isoleucine import across plasma membrane"/>
    <property type="evidence" value="ECO:0007669"/>
    <property type="project" value="TreeGrafter"/>
</dbReference>
<dbReference type="KEGG" id="erl:AOC36_05255"/>
<feature type="transmembrane region" description="Helical" evidence="10">
    <location>
        <begin position="135"/>
        <end position="160"/>
    </location>
</feature>
<evidence type="ECO:0000256" key="3">
    <source>
        <dbReference type="ARBA" id="ARBA00022475"/>
    </source>
</evidence>
<dbReference type="PANTHER" id="PTHR11795">
    <property type="entry name" value="BRANCHED-CHAIN AMINO ACID TRANSPORT SYSTEM PERMEASE PROTEIN LIVH"/>
    <property type="match status" value="1"/>
</dbReference>
<evidence type="ECO:0000256" key="4">
    <source>
        <dbReference type="ARBA" id="ARBA00022519"/>
    </source>
</evidence>
<dbReference type="AlphaFoldDB" id="A0A109UGZ2"/>
<reference evidence="11 12" key="1">
    <citation type="submission" date="2015-10" db="EMBL/GenBank/DDBJ databases">
        <title>Erysipelothrix larvae sp. LV19 isolated from the larval gut of the rhinoceros beetle, Trypoxylus dichotomus.</title>
        <authorList>
            <person name="Lim S."/>
            <person name="Kim B.-C."/>
        </authorList>
    </citation>
    <scope>NUCLEOTIDE SEQUENCE [LARGE SCALE GENOMIC DNA]</scope>
    <source>
        <strain evidence="11 12">LV19</strain>
    </source>
</reference>
<dbReference type="Proteomes" id="UP000063781">
    <property type="component" value="Chromosome"/>
</dbReference>
<feature type="transmembrane region" description="Helical" evidence="10">
    <location>
        <begin position="63"/>
        <end position="83"/>
    </location>
</feature>
<dbReference type="EMBL" id="CP013213">
    <property type="protein sequence ID" value="AMC93406.1"/>
    <property type="molecule type" value="Genomic_DNA"/>
</dbReference>
<comment type="subcellular location">
    <subcellularLocation>
        <location evidence="1">Cell membrane</location>
        <topology evidence="1">Multi-pass membrane protein</topology>
    </subcellularLocation>
</comment>
<dbReference type="GO" id="GO:0042941">
    <property type="term" value="P:D-alanine transmembrane transport"/>
    <property type="evidence" value="ECO:0007669"/>
    <property type="project" value="TreeGrafter"/>
</dbReference>
<feature type="transmembrane region" description="Helical" evidence="10">
    <location>
        <begin position="38"/>
        <end position="57"/>
    </location>
</feature>
<keyword evidence="3" id="KW-1003">Cell membrane</keyword>
<keyword evidence="7 10" id="KW-1133">Transmembrane helix</keyword>
<dbReference type="GO" id="GO:0005304">
    <property type="term" value="F:L-valine transmembrane transporter activity"/>
    <property type="evidence" value="ECO:0007669"/>
    <property type="project" value="TreeGrafter"/>
</dbReference>
<dbReference type="InterPro" id="IPR052157">
    <property type="entry name" value="BCAA_transport_permease"/>
</dbReference>
<name>A0A109UGZ2_9FIRM</name>
<evidence type="ECO:0000256" key="10">
    <source>
        <dbReference type="SAM" id="Phobius"/>
    </source>
</evidence>
<organism evidence="11 12">
    <name type="scientific">Erysipelothrix larvae</name>
    <dbReference type="NCBI Taxonomy" id="1514105"/>
    <lineage>
        <taxon>Bacteria</taxon>
        <taxon>Bacillati</taxon>
        <taxon>Bacillota</taxon>
        <taxon>Erysipelotrichia</taxon>
        <taxon>Erysipelotrichales</taxon>
        <taxon>Erysipelotrichaceae</taxon>
        <taxon>Erysipelothrix</taxon>
    </lineage>
</organism>
<keyword evidence="12" id="KW-1185">Reference proteome</keyword>
<proteinExistence type="inferred from homology"/>
<keyword evidence="8 10" id="KW-0472">Membrane</keyword>
<evidence type="ECO:0000313" key="12">
    <source>
        <dbReference type="Proteomes" id="UP000063781"/>
    </source>
</evidence>
<comment type="similarity">
    <text evidence="9">Belongs to the binding-protein-dependent transport system permease family. LivHM subfamily.</text>
</comment>
<dbReference type="Pfam" id="PF02653">
    <property type="entry name" value="BPD_transp_2"/>
    <property type="match status" value="1"/>
</dbReference>
<feature type="transmembrane region" description="Helical" evidence="10">
    <location>
        <begin position="95"/>
        <end position="115"/>
    </location>
</feature>
<dbReference type="InterPro" id="IPR001851">
    <property type="entry name" value="ABC_transp_permease"/>
</dbReference>
<evidence type="ECO:0000256" key="5">
    <source>
        <dbReference type="ARBA" id="ARBA00022692"/>
    </source>
</evidence>
<evidence type="ECO:0000256" key="8">
    <source>
        <dbReference type="ARBA" id="ARBA00023136"/>
    </source>
</evidence>
<dbReference type="OrthoDB" id="9807115at2"/>
<dbReference type="GO" id="GO:0015808">
    <property type="term" value="P:L-alanine transport"/>
    <property type="evidence" value="ECO:0007669"/>
    <property type="project" value="TreeGrafter"/>
</dbReference>
<dbReference type="GO" id="GO:0015190">
    <property type="term" value="F:L-leucine transmembrane transporter activity"/>
    <property type="evidence" value="ECO:0007669"/>
    <property type="project" value="TreeGrafter"/>
</dbReference>
<feature type="transmembrane region" description="Helical" evidence="10">
    <location>
        <begin position="191"/>
        <end position="211"/>
    </location>
</feature>